<dbReference type="AlphaFoldDB" id="A0A166RV60"/>
<accession>A0A166RV60</accession>
<dbReference type="Proteomes" id="UP000076532">
    <property type="component" value="Unassembled WGS sequence"/>
</dbReference>
<gene>
    <name evidence="1" type="ORF">FIBSPDRAFT_927455</name>
</gene>
<dbReference type="OrthoDB" id="3267100at2759"/>
<evidence type="ECO:0000313" key="2">
    <source>
        <dbReference type="Proteomes" id="UP000076532"/>
    </source>
</evidence>
<proteinExistence type="predicted"/>
<dbReference type="EMBL" id="KV417502">
    <property type="protein sequence ID" value="KZP28689.1"/>
    <property type="molecule type" value="Genomic_DNA"/>
</dbReference>
<evidence type="ECO:0000313" key="1">
    <source>
        <dbReference type="EMBL" id="KZP28689.1"/>
    </source>
</evidence>
<protein>
    <recommendedName>
        <fullName evidence="3">HNH nuclease domain-containing protein</fullName>
    </recommendedName>
</protein>
<sequence>MSSKPPPGFIHLVLLSQADPFYLEIPTKIVKTLCLRPLKFLRYLGWCVLGVEGDLVDKQGREIGLNGELLGQGVYHYTVPNENILAHAVDLEVIKQQSQVLSETTGTREDFCAKWLQLIIANRPHIENLESLKNINDIRNGIYATDTIAIQYFDKRKVVVLKTPNLILETIDVPDRYERAIDPDVSYPSDSRYTFQWIATVERQIILDRYPNNNDATFMDQQLDKPAELLLHYNYGAAAVRQWGKNFTVLVDRPDIPRPSVIAPAPKERNTSKGAAADFEAQESWDEDDVMLYFWGNTKVAQDRNAQEEQECTVSLENWRDAVTAETGL</sequence>
<name>A0A166RV60_9AGAM</name>
<reference evidence="1 2" key="1">
    <citation type="journal article" date="2016" name="Mol. Biol. Evol.">
        <title>Comparative Genomics of Early-Diverging Mushroom-Forming Fungi Provides Insights into the Origins of Lignocellulose Decay Capabilities.</title>
        <authorList>
            <person name="Nagy L.G."/>
            <person name="Riley R."/>
            <person name="Tritt A."/>
            <person name="Adam C."/>
            <person name="Daum C."/>
            <person name="Floudas D."/>
            <person name="Sun H."/>
            <person name="Yadav J.S."/>
            <person name="Pangilinan J."/>
            <person name="Larsson K.H."/>
            <person name="Matsuura K."/>
            <person name="Barry K."/>
            <person name="Labutti K."/>
            <person name="Kuo R."/>
            <person name="Ohm R.A."/>
            <person name="Bhattacharya S.S."/>
            <person name="Shirouzu T."/>
            <person name="Yoshinaga Y."/>
            <person name="Martin F.M."/>
            <person name="Grigoriev I.V."/>
            <person name="Hibbett D.S."/>
        </authorList>
    </citation>
    <scope>NUCLEOTIDE SEQUENCE [LARGE SCALE GENOMIC DNA]</scope>
    <source>
        <strain evidence="1 2">CBS 109695</strain>
    </source>
</reference>
<organism evidence="1 2">
    <name type="scientific">Athelia psychrophila</name>
    <dbReference type="NCBI Taxonomy" id="1759441"/>
    <lineage>
        <taxon>Eukaryota</taxon>
        <taxon>Fungi</taxon>
        <taxon>Dikarya</taxon>
        <taxon>Basidiomycota</taxon>
        <taxon>Agaricomycotina</taxon>
        <taxon>Agaricomycetes</taxon>
        <taxon>Agaricomycetidae</taxon>
        <taxon>Atheliales</taxon>
        <taxon>Atheliaceae</taxon>
        <taxon>Athelia</taxon>
    </lineage>
</organism>
<keyword evidence="2" id="KW-1185">Reference proteome</keyword>
<evidence type="ECO:0008006" key="3">
    <source>
        <dbReference type="Google" id="ProtNLM"/>
    </source>
</evidence>